<dbReference type="AlphaFoldDB" id="A0A834XLD8"/>
<evidence type="ECO:0000259" key="2">
    <source>
        <dbReference type="PROSITE" id="PS50254"/>
    </source>
</evidence>
<dbReference type="InterPro" id="IPR014756">
    <property type="entry name" value="Ig_E-set"/>
</dbReference>
<dbReference type="GO" id="GO:0048468">
    <property type="term" value="P:cell development"/>
    <property type="evidence" value="ECO:0007669"/>
    <property type="project" value="UniProtKB-ARBA"/>
</dbReference>
<dbReference type="InterPro" id="IPR002909">
    <property type="entry name" value="IPT_dom"/>
</dbReference>
<dbReference type="SUPFAM" id="SSF49417">
    <property type="entry name" value="p53-like transcription factors"/>
    <property type="match status" value="1"/>
</dbReference>
<dbReference type="InterPro" id="IPR032397">
    <property type="entry name" value="RHD_dimer"/>
</dbReference>
<proteinExistence type="predicted"/>
<dbReference type="GO" id="GO:0007249">
    <property type="term" value="P:canonical NF-kappaB signal transduction"/>
    <property type="evidence" value="ECO:0007669"/>
    <property type="project" value="TreeGrafter"/>
</dbReference>
<dbReference type="EMBL" id="JACMRX010000006">
    <property type="protein sequence ID" value="KAF7987489.1"/>
    <property type="molecule type" value="Genomic_DNA"/>
</dbReference>
<feature type="region of interest" description="Disordered" evidence="1">
    <location>
        <begin position="498"/>
        <end position="527"/>
    </location>
</feature>
<evidence type="ECO:0000256" key="1">
    <source>
        <dbReference type="SAM" id="MobiDB-lite"/>
    </source>
</evidence>
<dbReference type="PROSITE" id="PS50254">
    <property type="entry name" value="REL_2"/>
    <property type="match status" value="1"/>
</dbReference>
<dbReference type="SUPFAM" id="SSF81296">
    <property type="entry name" value="E set domains"/>
    <property type="match status" value="1"/>
</dbReference>
<comment type="caution">
    <text evidence="3">The sequence shown here is derived from an EMBL/GenBank/DDBJ whole genome shotgun (WGS) entry which is preliminary data.</text>
</comment>
<dbReference type="GO" id="GO:0005737">
    <property type="term" value="C:cytoplasm"/>
    <property type="evidence" value="ECO:0007669"/>
    <property type="project" value="InterPro"/>
</dbReference>
<dbReference type="PANTHER" id="PTHR24169:SF25">
    <property type="entry name" value="DORSAL-RELATED IMMUNITY FACTOR DIF-RELATED"/>
    <property type="match status" value="1"/>
</dbReference>
<gene>
    <name evidence="3" type="ORF">HCN44_003251</name>
</gene>
<feature type="compositionally biased region" description="Low complexity" evidence="1">
    <location>
        <begin position="513"/>
        <end position="522"/>
    </location>
</feature>
<dbReference type="Gene3D" id="2.60.40.10">
    <property type="entry name" value="Immunoglobulins"/>
    <property type="match status" value="1"/>
</dbReference>
<dbReference type="Proteomes" id="UP000639338">
    <property type="component" value="Unassembled WGS sequence"/>
</dbReference>
<organism evidence="3 4">
    <name type="scientific">Aphidius gifuensis</name>
    <name type="common">Parasitoid wasp</name>
    <dbReference type="NCBI Taxonomy" id="684658"/>
    <lineage>
        <taxon>Eukaryota</taxon>
        <taxon>Metazoa</taxon>
        <taxon>Ecdysozoa</taxon>
        <taxon>Arthropoda</taxon>
        <taxon>Hexapoda</taxon>
        <taxon>Insecta</taxon>
        <taxon>Pterygota</taxon>
        <taxon>Neoptera</taxon>
        <taxon>Endopterygota</taxon>
        <taxon>Hymenoptera</taxon>
        <taxon>Apocrita</taxon>
        <taxon>Ichneumonoidea</taxon>
        <taxon>Braconidae</taxon>
        <taxon>Aphidiinae</taxon>
        <taxon>Aphidius</taxon>
    </lineage>
</organism>
<keyword evidence="4" id="KW-1185">Reference proteome</keyword>
<dbReference type="InterPro" id="IPR030492">
    <property type="entry name" value="RHD_CS"/>
</dbReference>
<feature type="compositionally biased region" description="Polar residues" evidence="1">
    <location>
        <begin position="498"/>
        <end position="512"/>
    </location>
</feature>
<dbReference type="PROSITE" id="PS01204">
    <property type="entry name" value="REL_1"/>
    <property type="match status" value="1"/>
</dbReference>
<dbReference type="SMART" id="SM00429">
    <property type="entry name" value="IPT"/>
    <property type="match status" value="1"/>
</dbReference>
<dbReference type="GO" id="GO:0000981">
    <property type="term" value="F:DNA-binding transcription factor activity, RNA polymerase II-specific"/>
    <property type="evidence" value="ECO:0007669"/>
    <property type="project" value="TreeGrafter"/>
</dbReference>
<sequence length="549" mass="62720">MSVEKNIKSINKKPYCEIIEQPKKLVRFRYKCEGSAAGIQGINSTHEKKTYPTIKINNCNNYKKGVVLISCVNKEKINGKYSVHPHKIVSKDSKEDGTGIRVIDFKIMNNTVILECTGLGIQNTRRRDIKKIIEQREKMEFDPFKAGFDHKNSLSTIDVTAVRFCFHVILINDDEGKTIVLDPIVTHVMSSILTNNLRIYRLNRCSAPANGGTEITLLCDKVSKKDIKVLLYQKDDNNKIIWKRYADIIGVHRQIGITIKTPKYNRQSTEIIKGFIQLVKPSDGQSSQPHEFVIIPNNITSHKRKCKFLEKHGLFKKIRLQKNTDDNLNDSNISGANDFSINPSNFSSVSNNQYSVDKNINLEENGTSFYNLVSENYEQQQVVQHQYDQFNFSSQQLGQHQYDQFNCSSQQQLEQNQYDEFSFSSHQEYYNSHMIMNHQNENYPFNNHGGYDEQDFNQIYPDDHNQFDTLNQNDKNLADHILNIINEMLPQMSHQELNGATSDETTTPQSVLSSPSPSPSSSCDYSINDNSSDLSSVIGNLLSKSLGDV</sequence>
<dbReference type="GO" id="GO:0033554">
    <property type="term" value="P:cellular response to stress"/>
    <property type="evidence" value="ECO:0007669"/>
    <property type="project" value="TreeGrafter"/>
</dbReference>
<dbReference type="InterPro" id="IPR037059">
    <property type="entry name" value="RHD_DNA_bind_dom_sf"/>
</dbReference>
<feature type="domain" description="RHD" evidence="2">
    <location>
        <begin position="11"/>
        <end position="196"/>
    </location>
</feature>
<dbReference type="GO" id="GO:0045944">
    <property type="term" value="P:positive regulation of transcription by RNA polymerase II"/>
    <property type="evidence" value="ECO:0007669"/>
    <property type="project" value="TreeGrafter"/>
</dbReference>
<dbReference type="GO" id="GO:0045087">
    <property type="term" value="P:innate immune response"/>
    <property type="evidence" value="ECO:0007669"/>
    <property type="project" value="TreeGrafter"/>
</dbReference>
<dbReference type="GO" id="GO:0038061">
    <property type="term" value="P:non-canonical NF-kappaB signal transduction"/>
    <property type="evidence" value="ECO:0007669"/>
    <property type="project" value="TreeGrafter"/>
</dbReference>
<dbReference type="Pfam" id="PF00554">
    <property type="entry name" value="RHD_DNA_bind"/>
    <property type="match status" value="1"/>
</dbReference>
<dbReference type="Pfam" id="PF16179">
    <property type="entry name" value="RHD_dimer"/>
    <property type="match status" value="1"/>
</dbReference>
<dbReference type="GO" id="GO:0000978">
    <property type="term" value="F:RNA polymerase II cis-regulatory region sequence-specific DNA binding"/>
    <property type="evidence" value="ECO:0007669"/>
    <property type="project" value="TreeGrafter"/>
</dbReference>
<accession>A0A834XLD8</accession>
<reference evidence="3 4" key="1">
    <citation type="submission" date="2020-08" db="EMBL/GenBank/DDBJ databases">
        <title>Aphidius gifuensis genome sequencing and assembly.</title>
        <authorList>
            <person name="Du Z."/>
        </authorList>
    </citation>
    <scope>NUCLEOTIDE SEQUENCE [LARGE SCALE GENOMIC DNA]</scope>
    <source>
        <strain evidence="3">YNYX2018</strain>
        <tissue evidence="3">Adults</tissue>
    </source>
</reference>
<dbReference type="OrthoDB" id="7881762at2759"/>
<dbReference type="GO" id="GO:0005634">
    <property type="term" value="C:nucleus"/>
    <property type="evidence" value="ECO:0007669"/>
    <property type="project" value="TreeGrafter"/>
</dbReference>
<dbReference type="InterPro" id="IPR000451">
    <property type="entry name" value="NFkB/Dor"/>
</dbReference>
<protein>
    <recommendedName>
        <fullName evidence="2">RHD domain-containing protein</fullName>
    </recommendedName>
</protein>
<dbReference type="PANTHER" id="PTHR24169">
    <property type="entry name" value="NUCLEAR FACTOR NF-KAPPA-B PROTEIN"/>
    <property type="match status" value="1"/>
</dbReference>
<name>A0A834XLD8_APHGI</name>
<dbReference type="InterPro" id="IPR013783">
    <property type="entry name" value="Ig-like_fold"/>
</dbReference>
<dbReference type="GO" id="GO:0048731">
    <property type="term" value="P:system development"/>
    <property type="evidence" value="ECO:0007669"/>
    <property type="project" value="UniProtKB-ARBA"/>
</dbReference>
<dbReference type="Gene3D" id="2.60.40.340">
    <property type="entry name" value="Rel homology domain (RHD), DNA-binding domain"/>
    <property type="match status" value="1"/>
</dbReference>
<dbReference type="GO" id="GO:0034097">
    <property type="term" value="P:response to cytokine"/>
    <property type="evidence" value="ECO:0007669"/>
    <property type="project" value="TreeGrafter"/>
</dbReference>
<evidence type="ECO:0000313" key="4">
    <source>
        <dbReference type="Proteomes" id="UP000639338"/>
    </source>
</evidence>
<evidence type="ECO:0000313" key="3">
    <source>
        <dbReference type="EMBL" id="KAF7987489.1"/>
    </source>
</evidence>
<dbReference type="InterPro" id="IPR011539">
    <property type="entry name" value="RHD_DNA_bind_dom"/>
</dbReference>
<dbReference type="InterPro" id="IPR008967">
    <property type="entry name" value="p53-like_TF_DNA-bd_sf"/>
</dbReference>
<dbReference type="PRINTS" id="PR00057">
    <property type="entry name" value="NFKBTNSCPFCT"/>
</dbReference>